<dbReference type="Proteomes" id="UP000299102">
    <property type="component" value="Unassembled WGS sequence"/>
</dbReference>
<dbReference type="EMBL" id="BGZK01000976">
    <property type="protein sequence ID" value="GBP67214.1"/>
    <property type="molecule type" value="Genomic_DNA"/>
</dbReference>
<evidence type="ECO:0000313" key="1">
    <source>
        <dbReference type="EMBL" id="GBP67214.1"/>
    </source>
</evidence>
<accession>A0A4C1XX38</accession>
<protein>
    <submittedName>
        <fullName evidence="1">Uncharacterized protein</fullName>
    </submittedName>
</protein>
<dbReference type="AlphaFoldDB" id="A0A4C1XX38"/>
<sequence length="180" mass="20174">MKGRPMRSCDSARRPRAANALRVPVDPGHTSDSERRIGTGVENECRNTLVFDPSPILKLGPGLAFDSDPGSVLDYDFCRPFVSDSAMNHSSDFKEAGVCIQNCALAGGPIRRREPRRSLRYDRESVFRAHEVKYAKCMATPARLKCMQLIYAGGCAIYKLRRNWCIRRSYAPTAIYEALL</sequence>
<comment type="caution">
    <text evidence="1">The sequence shown here is derived from an EMBL/GenBank/DDBJ whole genome shotgun (WGS) entry which is preliminary data.</text>
</comment>
<reference evidence="1 2" key="1">
    <citation type="journal article" date="2019" name="Commun. Biol.">
        <title>The bagworm genome reveals a unique fibroin gene that provides high tensile strength.</title>
        <authorList>
            <person name="Kono N."/>
            <person name="Nakamura H."/>
            <person name="Ohtoshi R."/>
            <person name="Tomita M."/>
            <person name="Numata K."/>
            <person name="Arakawa K."/>
        </authorList>
    </citation>
    <scope>NUCLEOTIDE SEQUENCE [LARGE SCALE GENOMIC DNA]</scope>
</reference>
<name>A0A4C1XX38_EUMVA</name>
<gene>
    <name evidence="1" type="ORF">EVAR_47775_1</name>
</gene>
<organism evidence="1 2">
    <name type="scientific">Eumeta variegata</name>
    <name type="common">Bagworm moth</name>
    <name type="synonym">Eumeta japonica</name>
    <dbReference type="NCBI Taxonomy" id="151549"/>
    <lineage>
        <taxon>Eukaryota</taxon>
        <taxon>Metazoa</taxon>
        <taxon>Ecdysozoa</taxon>
        <taxon>Arthropoda</taxon>
        <taxon>Hexapoda</taxon>
        <taxon>Insecta</taxon>
        <taxon>Pterygota</taxon>
        <taxon>Neoptera</taxon>
        <taxon>Endopterygota</taxon>
        <taxon>Lepidoptera</taxon>
        <taxon>Glossata</taxon>
        <taxon>Ditrysia</taxon>
        <taxon>Tineoidea</taxon>
        <taxon>Psychidae</taxon>
        <taxon>Oiketicinae</taxon>
        <taxon>Eumeta</taxon>
    </lineage>
</organism>
<evidence type="ECO:0000313" key="2">
    <source>
        <dbReference type="Proteomes" id="UP000299102"/>
    </source>
</evidence>
<proteinExistence type="predicted"/>
<keyword evidence="2" id="KW-1185">Reference proteome</keyword>